<dbReference type="Proteomes" id="UP000002051">
    <property type="component" value="Unassembled WGS sequence"/>
</dbReference>
<protein>
    <recommendedName>
        <fullName evidence="4">Transcription factor interactor and regulator CCHC(Zn) family</fullName>
    </recommendedName>
</protein>
<organism evidence="1 3">
    <name type="scientific">Medicago truncatula</name>
    <name type="common">Barrel medic</name>
    <name type="synonym">Medicago tribuloides</name>
    <dbReference type="NCBI Taxonomy" id="3880"/>
    <lineage>
        <taxon>Eukaryota</taxon>
        <taxon>Viridiplantae</taxon>
        <taxon>Streptophyta</taxon>
        <taxon>Embryophyta</taxon>
        <taxon>Tracheophyta</taxon>
        <taxon>Spermatophyta</taxon>
        <taxon>Magnoliopsida</taxon>
        <taxon>eudicotyledons</taxon>
        <taxon>Gunneridae</taxon>
        <taxon>Pentapetalae</taxon>
        <taxon>rosids</taxon>
        <taxon>fabids</taxon>
        <taxon>Fabales</taxon>
        <taxon>Fabaceae</taxon>
        <taxon>Papilionoideae</taxon>
        <taxon>50 kb inversion clade</taxon>
        <taxon>NPAAA clade</taxon>
        <taxon>Hologalegina</taxon>
        <taxon>IRL clade</taxon>
        <taxon>Trifolieae</taxon>
        <taxon>Medicago</taxon>
    </lineage>
</organism>
<proteinExistence type="predicted"/>
<accession>A0A072VIM2</accession>
<reference evidence="2" key="3">
    <citation type="submission" date="2015-04" db="UniProtKB">
        <authorList>
            <consortium name="EnsemblPlants"/>
        </authorList>
    </citation>
    <scope>IDENTIFICATION</scope>
    <source>
        <strain evidence="2">cv. Jemalong A17</strain>
    </source>
</reference>
<dbReference type="eggNOG" id="KOG0017">
    <property type="taxonomic scope" value="Eukaryota"/>
</dbReference>
<dbReference type="PaxDb" id="3880-AES89822"/>
<gene>
    <name evidence="1" type="ordered locus">MTR_1g050915</name>
</gene>
<reference evidence="1 3" key="1">
    <citation type="journal article" date="2011" name="Nature">
        <title>The Medicago genome provides insight into the evolution of rhizobial symbioses.</title>
        <authorList>
            <person name="Young N.D."/>
            <person name="Debelle F."/>
            <person name="Oldroyd G.E."/>
            <person name="Geurts R."/>
            <person name="Cannon S.B."/>
            <person name="Udvardi M.K."/>
            <person name="Benedito V.A."/>
            <person name="Mayer K.F."/>
            <person name="Gouzy J."/>
            <person name="Schoof H."/>
            <person name="Van de Peer Y."/>
            <person name="Proost S."/>
            <person name="Cook D.R."/>
            <person name="Meyers B.C."/>
            <person name="Spannagl M."/>
            <person name="Cheung F."/>
            <person name="De Mita S."/>
            <person name="Krishnakumar V."/>
            <person name="Gundlach H."/>
            <person name="Zhou S."/>
            <person name="Mudge J."/>
            <person name="Bharti A.K."/>
            <person name="Murray J.D."/>
            <person name="Naoumkina M.A."/>
            <person name="Rosen B."/>
            <person name="Silverstein K.A."/>
            <person name="Tang H."/>
            <person name="Rombauts S."/>
            <person name="Zhao P.X."/>
            <person name="Zhou P."/>
            <person name="Barbe V."/>
            <person name="Bardou P."/>
            <person name="Bechner M."/>
            <person name="Bellec A."/>
            <person name="Berger A."/>
            <person name="Berges H."/>
            <person name="Bidwell S."/>
            <person name="Bisseling T."/>
            <person name="Choisne N."/>
            <person name="Couloux A."/>
            <person name="Denny R."/>
            <person name="Deshpande S."/>
            <person name="Dai X."/>
            <person name="Doyle J.J."/>
            <person name="Dudez A.M."/>
            <person name="Farmer A.D."/>
            <person name="Fouteau S."/>
            <person name="Franken C."/>
            <person name="Gibelin C."/>
            <person name="Gish J."/>
            <person name="Goldstein S."/>
            <person name="Gonzalez A.J."/>
            <person name="Green P.J."/>
            <person name="Hallab A."/>
            <person name="Hartog M."/>
            <person name="Hua A."/>
            <person name="Humphray S.J."/>
            <person name="Jeong D.H."/>
            <person name="Jing Y."/>
            <person name="Jocker A."/>
            <person name="Kenton S.M."/>
            <person name="Kim D.J."/>
            <person name="Klee K."/>
            <person name="Lai H."/>
            <person name="Lang C."/>
            <person name="Lin S."/>
            <person name="Macmil S.L."/>
            <person name="Magdelenat G."/>
            <person name="Matthews L."/>
            <person name="McCorrison J."/>
            <person name="Monaghan E.L."/>
            <person name="Mun J.H."/>
            <person name="Najar F.Z."/>
            <person name="Nicholson C."/>
            <person name="Noirot C."/>
            <person name="O'Bleness M."/>
            <person name="Paule C.R."/>
            <person name="Poulain J."/>
            <person name="Prion F."/>
            <person name="Qin B."/>
            <person name="Qu C."/>
            <person name="Retzel E.F."/>
            <person name="Riddle C."/>
            <person name="Sallet E."/>
            <person name="Samain S."/>
            <person name="Samson N."/>
            <person name="Sanders I."/>
            <person name="Saurat O."/>
            <person name="Scarpelli C."/>
            <person name="Schiex T."/>
            <person name="Segurens B."/>
            <person name="Severin A.J."/>
            <person name="Sherrier D.J."/>
            <person name="Shi R."/>
            <person name="Sims S."/>
            <person name="Singer S.R."/>
            <person name="Sinharoy S."/>
            <person name="Sterck L."/>
            <person name="Viollet A."/>
            <person name="Wang B.B."/>
            <person name="Wang K."/>
            <person name="Wang M."/>
            <person name="Wang X."/>
            <person name="Warfsmann J."/>
            <person name="Weissenbach J."/>
            <person name="White D.D."/>
            <person name="White J.D."/>
            <person name="Wiley G.B."/>
            <person name="Wincker P."/>
            <person name="Xing Y."/>
            <person name="Yang L."/>
            <person name="Yao Z."/>
            <person name="Ying F."/>
            <person name="Zhai J."/>
            <person name="Zhou L."/>
            <person name="Zuber A."/>
            <person name="Denarie J."/>
            <person name="Dixon R.A."/>
            <person name="May G.D."/>
            <person name="Schwartz D.C."/>
            <person name="Rogers J."/>
            <person name="Quetier F."/>
            <person name="Town C.D."/>
            <person name="Roe B.A."/>
        </authorList>
    </citation>
    <scope>NUCLEOTIDE SEQUENCE [LARGE SCALE GENOMIC DNA]</scope>
    <source>
        <strain evidence="1">A17</strain>
        <strain evidence="2 3">cv. Jemalong A17</strain>
    </source>
</reference>
<keyword evidence="3" id="KW-1185">Reference proteome</keyword>
<dbReference type="EMBL" id="CM001217">
    <property type="protein sequence ID" value="KEH41441.1"/>
    <property type="molecule type" value="Genomic_DNA"/>
</dbReference>
<sequence>MAKRTLKVYATLFTEEPQVIIVYPTVEGHNFEIKSALLNLMQQNQFSRSPTEDPNLHISTFLRLSSTIKENQEAVRLHLFPFSLRDRASALFHFLEIGSITSWDQMRRAFINYTEAHALIEDMAQNHYQWTNERAITTSTPSKKEAAMYEVSDYDNLASKVDVTPTPASPPCEICGIFGHIGVDCPLGSAANSIEQMNYSQYNQGTRPNQNFYKNPQGSYGQVASLGYAKNQRVAYKSSLKILLKNCM</sequence>
<evidence type="ECO:0000313" key="2">
    <source>
        <dbReference type="EnsemblPlants" id="KEH41441"/>
    </source>
</evidence>
<dbReference type="EnsemblPlants" id="KEH41441">
    <property type="protein sequence ID" value="KEH41441"/>
    <property type="gene ID" value="MTR_1g050915"/>
</dbReference>
<evidence type="ECO:0000313" key="3">
    <source>
        <dbReference type="Proteomes" id="UP000002051"/>
    </source>
</evidence>
<reference evidence="1 3" key="2">
    <citation type="journal article" date="2014" name="BMC Genomics">
        <title>An improved genome release (version Mt4.0) for the model legume Medicago truncatula.</title>
        <authorList>
            <person name="Tang H."/>
            <person name="Krishnakumar V."/>
            <person name="Bidwell S."/>
            <person name="Rosen B."/>
            <person name="Chan A."/>
            <person name="Zhou S."/>
            <person name="Gentzbittel L."/>
            <person name="Childs K.L."/>
            <person name="Yandell M."/>
            <person name="Gundlach H."/>
            <person name="Mayer K.F."/>
            <person name="Schwartz D.C."/>
            <person name="Town C.D."/>
        </authorList>
    </citation>
    <scope>GENOME REANNOTATION</scope>
    <source>
        <strain evidence="1">A17</strain>
        <strain evidence="2 3">cv. Jemalong A17</strain>
    </source>
</reference>
<evidence type="ECO:0000313" key="1">
    <source>
        <dbReference type="EMBL" id="KEH41441.1"/>
    </source>
</evidence>
<evidence type="ECO:0008006" key="4">
    <source>
        <dbReference type="Google" id="ProtNLM"/>
    </source>
</evidence>
<dbReference type="PANTHER" id="PTHR33223:SF11">
    <property type="entry name" value="ELEMENT PROTEIN, PUTATIVE-RELATED"/>
    <property type="match status" value="1"/>
</dbReference>
<dbReference type="AlphaFoldDB" id="A0A072VIM2"/>
<dbReference type="HOGENOM" id="CLU_1121520_0_0_1"/>
<name>A0A072VIM2_MEDTR</name>
<dbReference type="PANTHER" id="PTHR33223">
    <property type="entry name" value="CCHC-TYPE DOMAIN-CONTAINING PROTEIN"/>
    <property type="match status" value="1"/>
</dbReference>
<dbReference type="OMA" id="EMTANIC"/>